<dbReference type="Proteomes" id="UP000887580">
    <property type="component" value="Unplaced"/>
</dbReference>
<sequence>MNNENCDEGLGDLSSAVEEPLDFVRMALNEHVMVKMRNNRHLTGILQSFDQHLNMIISDVIETLTTSEIDPDSSEEILQTTTREIPMIYLRGDSVILVSTPNRNPN</sequence>
<name>A0AC35F3V6_9BILA</name>
<protein>
    <submittedName>
        <fullName evidence="2">U6 snRNA-associated Sm-like protein LSm3</fullName>
    </submittedName>
</protein>
<organism evidence="1 2">
    <name type="scientific">Panagrolaimus sp. PS1159</name>
    <dbReference type="NCBI Taxonomy" id="55785"/>
    <lineage>
        <taxon>Eukaryota</taxon>
        <taxon>Metazoa</taxon>
        <taxon>Ecdysozoa</taxon>
        <taxon>Nematoda</taxon>
        <taxon>Chromadorea</taxon>
        <taxon>Rhabditida</taxon>
        <taxon>Tylenchina</taxon>
        <taxon>Panagrolaimomorpha</taxon>
        <taxon>Panagrolaimoidea</taxon>
        <taxon>Panagrolaimidae</taxon>
        <taxon>Panagrolaimus</taxon>
    </lineage>
</organism>
<reference evidence="2" key="1">
    <citation type="submission" date="2022-11" db="UniProtKB">
        <authorList>
            <consortium name="WormBaseParasite"/>
        </authorList>
    </citation>
    <scope>IDENTIFICATION</scope>
</reference>
<evidence type="ECO:0000313" key="2">
    <source>
        <dbReference type="WBParaSite" id="PS1159_v2.g13616.t1"/>
    </source>
</evidence>
<accession>A0AC35F3V6</accession>
<dbReference type="WBParaSite" id="PS1159_v2.g13616.t1">
    <property type="protein sequence ID" value="PS1159_v2.g13616.t1"/>
    <property type="gene ID" value="PS1159_v2.g13616"/>
</dbReference>
<evidence type="ECO:0000313" key="1">
    <source>
        <dbReference type="Proteomes" id="UP000887580"/>
    </source>
</evidence>
<proteinExistence type="predicted"/>